<feature type="region of interest" description="Disordered" evidence="2">
    <location>
        <begin position="180"/>
        <end position="337"/>
    </location>
</feature>
<accession>A0A4S8MUT9</accession>
<evidence type="ECO:0000313" key="3">
    <source>
        <dbReference type="EMBL" id="THV06459.1"/>
    </source>
</evidence>
<feature type="region of interest" description="Disordered" evidence="2">
    <location>
        <begin position="88"/>
        <end position="110"/>
    </location>
</feature>
<dbReference type="Proteomes" id="UP000297245">
    <property type="component" value="Unassembled WGS sequence"/>
</dbReference>
<dbReference type="EMBL" id="ML179042">
    <property type="protein sequence ID" value="THV06459.1"/>
    <property type="molecule type" value="Genomic_DNA"/>
</dbReference>
<gene>
    <name evidence="3" type="ORF">K435DRAFT_960441</name>
</gene>
<dbReference type="OrthoDB" id="3017535at2759"/>
<feature type="coiled-coil region" evidence="1">
    <location>
        <begin position="394"/>
        <end position="428"/>
    </location>
</feature>
<reference evidence="3 4" key="1">
    <citation type="journal article" date="2019" name="Nat. Ecol. Evol.">
        <title>Megaphylogeny resolves global patterns of mushroom evolution.</title>
        <authorList>
            <person name="Varga T."/>
            <person name="Krizsan K."/>
            <person name="Foldi C."/>
            <person name="Dima B."/>
            <person name="Sanchez-Garcia M."/>
            <person name="Sanchez-Ramirez S."/>
            <person name="Szollosi G.J."/>
            <person name="Szarkandi J.G."/>
            <person name="Papp V."/>
            <person name="Albert L."/>
            <person name="Andreopoulos W."/>
            <person name="Angelini C."/>
            <person name="Antonin V."/>
            <person name="Barry K.W."/>
            <person name="Bougher N.L."/>
            <person name="Buchanan P."/>
            <person name="Buyck B."/>
            <person name="Bense V."/>
            <person name="Catcheside P."/>
            <person name="Chovatia M."/>
            <person name="Cooper J."/>
            <person name="Damon W."/>
            <person name="Desjardin D."/>
            <person name="Finy P."/>
            <person name="Geml J."/>
            <person name="Haridas S."/>
            <person name="Hughes K."/>
            <person name="Justo A."/>
            <person name="Karasinski D."/>
            <person name="Kautmanova I."/>
            <person name="Kiss B."/>
            <person name="Kocsube S."/>
            <person name="Kotiranta H."/>
            <person name="LaButti K.M."/>
            <person name="Lechner B.E."/>
            <person name="Liimatainen K."/>
            <person name="Lipzen A."/>
            <person name="Lukacs Z."/>
            <person name="Mihaltcheva S."/>
            <person name="Morgado L.N."/>
            <person name="Niskanen T."/>
            <person name="Noordeloos M.E."/>
            <person name="Ohm R.A."/>
            <person name="Ortiz-Santana B."/>
            <person name="Ovrebo C."/>
            <person name="Racz N."/>
            <person name="Riley R."/>
            <person name="Savchenko A."/>
            <person name="Shiryaev A."/>
            <person name="Soop K."/>
            <person name="Spirin V."/>
            <person name="Szebenyi C."/>
            <person name="Tomsovsky M."/>
            <person name="Tulloss R.E."/>
            <person name="Uehling J."/>
            <person name="Grigoriev I.V."/>
            <person name="Vagvolgyi C."/>
            <person name="Papp T."/>
            <person name="Martin F.M."/>
            <person name="Miettinen O."/>
            <person name="Hibbett D.S."/>
            <person name="Nagy L.G."/>
        </authorList>
    </citation>
    <scope>NUCLEOTIDE SEQUENCE [LARGE SCALE GENOMIC DNA]</scope>
    <source>
        <strain evidence="3 4">CBS 962.96</strain>
    </source>
</reference>
<keyword evidence="1" id="KW-0175">Coiled coil</keyword>
<sequence length="459" mass="50550">MLTGAGIECWVAKSGSASDEIPHGDSTTTVNEEGVTTVRTTIPLSDNGLNSYHVYWRKAEGAEPQSLWCVVKWESPTGRERVESQVWMSKSNPDSQLRSTKDHHQGTGNMPRIRKILSTQSMGLVRLELQRIKGDVTSKKEGEAGVDEIEYELEDEDKLGPWCIFAFHFQCTSGSATPALKEQEDGSLLESPESQKSKKRSRPRVSLKVSNQEEAQDGQEVQDGPPPAQKRKTTRNPKPPPDGIPKTPKTLSSKPRRASTGGGKAGRRNKKDNLSDPGENFDTPDNFCPPPPFAVSQRMQSMPPPAQYNEGGVAQRMQSMPPQGEMGLPPPPGSMHPPTSYVIQFPAFHPAYGINYPPGSASTSTSLAPSANHAPGPRRTDSPLCEMPLPPMDFTYINRELQEAEALLRREQDESVELDAQIAEYTKVQTAKVMEQAVKIQNENDAKRKWLQALRDASA</sequence>
<feature type="compositionally biased region" description="Polar residues" evidence="2">
    <location>
        <begin position="88"/>
        <end position="98"/>
    </location>
</feature>
<evidence type="ECO:0000313" key="4">
    <source>
        <dbReference type="Proteomes" id="UP000297245"/>
    </source>
</evidence>
<feature type="compositionally biased region" description="Low complexity" evidence="2">
    <location>
        <begin position="361"/>
        <end position="371"/>
    </location>
</feature>
<dbReference type="AlphaFoldDB" id="A0A4S8MUT9"/>
<feature type="region of interest" description="Disordered" evidence="2">
    <location>
        <begin position="361"/>
        <end position="385"/>
    </location>
</feature>
<evidence type="ECO:0000256" key="1">
    <source>
        <dbReference type="SAM" id="Coils"/>
    </source>
</evidence>
<evidence type="ECO:0000256" key="2">
    <source>
        <dbReference type="SAM" id="MobiDB-lite"/>
    </source>
</evidence>
<name>A0A4S8MUT9_DENBC</name>
<proteinExistence type="predicted"/>
<keyword evidence="4" id="KW-1185">Reference proteome</keyword>
<organism evidence="3 4">
    <name type="scientific">Dendrothele bispora (strain CBS 962.96)</name>
    <dbReference type="NCBI Taxonomy" id="1314807"/>
    <lineage>
        <taxon>Eukaryota</taxon>
        <taxon>Fungi</taxon>
        <taxon>Dikarya</taxon>
        <taxon>Basidiomycota</taxon>
        <taxon>Agaricomycotina</taxon>
        <taxon>Agaricomycetes</taxon>
        <taxon>Agaricomycetidae</taxon>
        <taxon>Agaricales</taxon>
        <taxon>Agaricales incertae sedis</taxon>
        <taxon>Dendrothele</taxon>
    </lineage>
</organism>
<protein>
    <submittedName>
        <fullName evidence="3">Uncharacterized protein</fullName>
    </submittedName>
</protein>